<proteinExistence type="predicted"/>
<sequence length="293" mass="31452">MIRPYRSMLFVPGQRPSWVEKALRAGPDAVILDLEDAVAESAKAEARDAVVESLRTHAGTSGTAFWGRPNDLHSEHVGFDVEALVRPGLTGLVLPKLDGRDDVIRYDALVTHAEHRNGVEIGSTAFLASLETAPGMAHCEEIASASPRMTALVGATARDADTARSLGYRFSLEGHETLYLRSRILLASRAAGHAFAVCGMWQDIADLDGLRSFAQAQRDLGYDGQMLIHPNHVAPVHEIYGPDAAEIEFYRGMVAAFEEAAAGGAASVDYRGQHIDAAHAKTARAIVASASRD</sequence>
<organism evidence="5 6">
    <name type="scientific">Actinomycetospora endophytica</name>
    <dbReference type="NCBI Taxonomy" id="2291215"/>
    <lineage>
        <taxon>Bacteria</taxon>
        <taxon>Bacillati</taxon>
        <taxon>Actinomycetota</taxon>
        <taxon>Actinomycetes</taxon>
        <taxon>Pseudonocardiales</taxon>
        <taxon>Pseudonocardiaceae</taxon>
        <taxon>Actinomycetospora</taxon>
    </lineage>
</organism>
<evidence type="ECO:0000256" key="2">
    <source>
        <dbReference type="ARBA" id="ARBA00022723"/>
    </source>
</evidence>
<dbReference type="InterPro" id="IPR011206">
    <property type="entry name" value="Citrate_lyase_beta/mcl1/mcl2"/>
</dbReference>
<dbReference type="Gene3D" id="3.20.20.60">
    <property type="entry name" value="Phosphoenolpyruvate-binding domains"/>
    <property type="match status" value="1"/>
</dbReference>
<dbReference type="RefSeq" id="WP_230736359.1">
    <property type="nucleotide sequence ID" value="NZ_JAJNDB010000004.1"/>
</dbReference>
<dbReference type="PANTHER" id="PTHR32308:SF0">
    <property type="entry name" value="HPCH_HPAI ALDOLASE_CITRATE LYASE DOMAIN-CONTAINING PROTEIN"/>
    <property type="match status" value="1"/>
</dbReference>
<dbReference type="PANTHER" id="PTHR32308">
    <property type="entry name" value="LYASE BETA SUBUNIT, PUTATIVE (AFU_ORTHOLOGUE AFUA_4G13030)-RELATED"/>
    <property type="match status" value="1"/>
</dbReference>
<dbReference type="InterPro" id="IPR015813">
    <property type="entry name" value="Pyrv/PenolPyrv_kinase-like_dom"/>
</dbReference>
<feature type="domain" description="HpcH/HpaI aldolase/citrate lyase" evidence="4">
    <location>
        <begin position="6"/>
        <end position="230"/>
    </location>
</feature>
<accession>A0ABS8PED1</accession>
<dbReference type="GO" id="GO:0016829">
    <property type="term" value="F:lyase activity"/>
    <property type="evidence" value="ECO:0007669"/>
    <property type="project" value="UniProtKB-KW"/>
</dbReference>
<dbReference type="Proteomes" id="UP001199469">
    <property type="component" value="Unassembled WGS sequence"/>
</dbReference>
<dbReference type="Pfam" id="PF03328">
    <property type="entry name" value="HpcH_HpaI"/>
    <property type="match status" value="1"/>
</dbReference>
<dbReference type="SUPFAM" id="SSF51621">
    <property type="entry name" value="Phosphoenolpyruvate/pyruvate domain"/>
    <property type="match status" value="1"/>
</dbReference>
<dbReference type="InterPro" id="IPR005000">
    <property type="entry name" value="Aldolase/citrate-lyase_domain"/>
</dbReference>
<keyword evidence="3" id="KW-0460">Magnesium</keyword>
<comment type="caution">
    <text evidence="5">The sequence shown here is derived from an EMBL/GenBank/DDBJ whole genome shotgun (WGS) entry which is preliminary data.</text>
</comment>
<keyword evidence="6" id="KW-1185">Reference proteome</keyword>
<evidence type="ECO:0000313" key="5">
    <source>
        <dbReference type="EMBL" id="MCD2195339.1"/>
    </source>
</evidence>
<gene>
    <name evidence="5" type="ORF">LQ327_18380</name>
</gene>
<dbReference type="InterPro" id="IPR040442">
    <property type="entry name" value="Pyrv_kinase-like_dom_sf"/>
</dbReference>
<evidence type="ECO:0000256" key="3">
    <source>
        <dbReference type="ARBA" id="ARBA00022842"/>
    </source>
</evidence>
<evidence type="ECO:0000259" key="4">
    <source>
        <dbReference type="Pfam" id="PF03328"/>
    </source>
</evidence>
<dbReference type="EMBL" id="JAJNDB010000004">
    <property type="protein sequence ID" value="MCD2195339.1"/>
    <property type="molecule type" value="Genomic_DNA"/>
</dbReference>
<keyword evidence="2" id="KW-0479">Metal-binding</keyword>
<dbReference type="PIRSF" id="PIRSF015582">
    <property type="entry name" value="Cit_lyase_B"/>
    <property type="match status" value="1"/>
</dbReference>
<reference evidence="5 6" key="1">
    <citation type="submission" date="2021-11" db="EMBL/GenBank/DDBJ databases">
        <title>Draft genome sequence of Actinomycetospora sp. SF1 isolated from the rhizosphere soil.</title>
        <authorList>
            <person name="Duangmal K."/>
            <person name="Chantavorakit T."/>
        </authorList>
    </citation>
    <scope>NUCLEOTIDE SEQUENCE [LARGE SCALE GENOMIC DNA]</scope>
    <source>
        <strain evidence="5 6">TBRC 5722</strain>
    </source>
</reference>
<protein>
    <submittedName>
        <fullName evidence="5">CoA ester lyase</fullName>
    </submittedName>
</protein>
<keyword evidence="5" id="KW-0456">Lyase</keyword>
<evidence type="ECO:0000313" key="6">
    <source>
        <dbReference type="Proteomes" id="UP001199469"/>
    </source>
</evidence>
<comment type="cofactor">
    <cofactor evidence="1">
        <name>Mg(2+)</name>
        <dbReference type="ChEBI" id="CHEBI:18420"/>
    </cofactor>
</comment>
<evidence type="ECO:0000256" key="1">
    <source>
        <dbReference type="ARBA" id="ARBA00001946"/>
    </source>
</evidence>
<name>A0ABS8PED1_9PSEU</name>